<dbReference type="InterPro" id="IPR013766">
    <property type="entry name" value="Thioredoxin_domain"/>
</dbReference>
<keyword evidence="1" id="KW-0812">Transmembrane</keyword>
<evidence type="ECO:0000313" key="3">
    <source>
        <dbReference type="EMBL" id="QHT20998.1"/>
    </source>
</evidence>
<keyword evidence="1" id="KW-0472">Membrane</keyword>
<name>A0A6C0DWZ2_9ZZZZ</name>
<dbReference type="EMBL" id="MN739684">
    <property type="protein sequence ID" value="QHT20998.1"/>
    <property type="molecule type" value="Genomic_DNA"/>
</dbReference>
<proteinExistence type="predicted"/>
<dbReference type="PANTHER" id="PTHR45815">
    <property type="entry name" value="PROTEIN DISULFIDE-ISOMERASE A6"/>
    <property type="match status" value="1"/>
</dbReference>
<dbReference type="GO" id="GO:0005788">
    <property type="term" value="C:endoplasmic reticulum lumen"/>
    <property type="evidence" value="ECO:0007669"/>
    <property type="project" value="TreeGrafter"/>
</dbReference>
<protein>
    <recommendedName>
        <fullName evidence="2">Thioredoxin domain-containing protein</fullName>
    </recommendedName>
</protein>
<dbReference type="PROSITE" id="PS51352">
    <property type="entry name" value="THIOREDOXIN_2"/>
    <property type="match status" value="1"/>
</dbReference>
<sequence length="157" mass="17905">MSKTNFFKVISKQFSLKKPETFLYLAIVFILLYLVANYVLPSNMLFKENFELFNSSPSPSAMTSDNSTKLVYFYMDGCGHCNKFTPTWNKFCSANSTSIKTYKFEQAQVKDQITTYAISGFPTILLLDKNNAKIDEYNGERSVEALTSYVNDRASHS</sequence>
<organism evidence="3">
    <name type="scientific">viral metagenome</name>
    <dbReference type="NCBI Taxonomy" id="1070528"/>
    <lineage>
        <taxon>unclassified sequences</taxon>
        <taxon>metagenomes</taxon>
        <taxon>organismal metagenomes</taxon>
    </lineage>
</organism>
<dbReference type="PANTHER" id="PTHR45815:SF3">
    <property type="entry name" value="PROTEIN DISULFIDE-ISOMERASE A6"/>
    <property type="match status" value="1"/>
</dbReference>
<dbReference type="GO" id="GO:0034976">
    <property type="term" value="P:response to endoplasmic reticulum stress"/>
    <property type="evidence" value="ECO:0007669"/>
    <property type="project" value="TreeGrafter"/>
</dbReference>
<dbReference type="InterPro" id="IPR017937">
    <property type="entry name" value="Thioredoxin_CS"/>
</dbReference>
<reference evidence="3" key="1">
    <citation type="journal article" date="2020" name="Nature">
        <title>Giant virus diversity and host interactions through global metagenomics.</title>
        <authorList>
            <person name="Schulz F."/>
            <person name="Roux S."/>
            <person name="Paez-Espino D."/>
            <person name="Jungbluth S."/>
            <person name="Walsh D.A."/>
            <person name="Denef V.J."/>
            <person name="McMahon K.D."/>
            <person name="Konstantinidis K.T."/>
            <person name="Eloe-Fadrosh E.A."/>
            <person name="Kyrpides N.C."/>
            <person name="Woyke T."/>
        </authorList>
    </citation>
    <scope>NUCLEOTIDE SEQUENCE</scope>
    <source>
        <strain evidence="3">GVMAG-M-3300023174-75</strain>
    </source>
</reference>
<keyword evidence="1" id="KW-1133">Transmembrane helix</keyword>
<dbReference type="SUPFAM" id="SSF52833">
    <property type="entry name" value="Thioredoxin-like"/>
    <property type="match status" value="1"/>
</dbReference>
<evidence type="ECO:0000259" key="2">
    <source>
        <dbReference type="PROSITE" id="PS51352"/>
    </source>
</evidence>
<accession>A0A6C0DWZ2</accession>
<dbReference type="Pfam" id="PF00085">
    <property type="entry name" value="Thioredoxin"/>
    <property type="match status" value="1"/>
</dbReference>
<evidence type="ECO:0000256" key="1">
    <source>
        <dbReference type="SAM" id="Phobius"/>
    </source>
</evidence>
<feature type="transmembrane region" description="Helical" evidence="1">
    <location>
        <begin position="21"/>
        <end position="40"/>
    </location>
</feature>
<dbReference type="Gene3D" id="3.40.30.10">
    <property type="entry name" value="Glutaredoxin"/>
    <property type="match status" value="1"/>
</dbReference>
<dbReference type="AlphaFoldDB" id="A0A6C0DWZ2"/>
<dbReference type="GO" id="GO:0015035">
    <property type="term" value="F:protein-disulfide reductase activity"/>
    <property type="evidence" value="ECO:0007669"/>
    <property type="project" value="TreeGrafter"/>
</dbReference>
<feature type="domain" description="Thioredoxin" evidence="2">
    <location>
        <begin position="50"/>
        <end position="155"/>
    </location>
</feature>
<dbReference type="InterPro" id="IPR036249">
    <property type="entry name" value="Thioredoxin-like_sf"/>
</dbReference>
<dbReference type="PROSITE" id="PS00194">
    <property type="entry name" value="THIOREDOXIN_1"/>
    <property type="match status" value="1"/>
</dbReference>